<dbReference type="InterPro" id="IPR009057">
    <property type="entry name" value="Homeodomain-like_sf"/>
</dbReference>
<dbReference type="Proteomes" id="UP001356308">
    <property type="component" value="Unassembled WGS sequence"/>
</dbReference>
<accession>A0ABU7IRQ9</accession>
<feature type="transmembrane region" description="Helical" evidence="4">
    <location>
        <begin position="235"/>
        <end position="254"/>
    </location>
</feature>
<dbReference type="InterPro" id="IPR018062">
    <property type="entry name" value="HTH_AraC-typ_CS"/>
</dbReference>
<gene>
    <name evidence="6" type="ORF">V1I91_06190</name>
</gene>
<feature type="transmembrane region" description="Helical" evidence="4">
    <location>
        <begin position="207"/>
        <end position="229"/>
    </location>
</feature>
<name>A0ABU7IRQ9_9FLAO</name>
<dbReference type="RefSeq" id="WP_272650465.1">
    <property type="nucleotide sequence ID" value="NZ_JAZDDG010000002.1"/>
</dbReference>
<protein>
    <submittedName>
        <fullName evidence="6">Helix-turn-helix domain-containing protein</fullName>
    </submittedName>
</protein>
<dbReference type="PANTHER" id="PTHR43280:SF29">
    <property type="entry name" value="ARAC-FAMILY TRANSCRIPTIONAL REGULATOR"/>
    <property type="match status" value="1"/>
</dbReference>
<feature type="domain" description="HTH araC/xylS-type" evidence="5">
    <location>
        <begin position="282"/>
        <end position="386"/>
    </location>
</feature>
<evidence type="ECO:0000256" key="3">
    <source>
        <dbReference type="ARBA" id="ARBA00023163"/>
    </source>
</evidence>
<feature type="transmembrane region" description="Helical" evidence="4">
    <location>
        <begin position="50"/>
        <end position="71"/>
    </location>
</feature>
<evidence type="ECO:0000313" key="7">
    <source>
        <dbReference type="Proteomes" id="UP001356308"/>
    </source>
</evidence>
<keyword evidence="4" id="KW-1133">Transmembrane helix</keyword>
<dbReference type="InterPro" id="IPR018060">
    <property type="entry name" value="HTH_AraC"/>
</dbReference>
<dbReference type="EMBL" id="JAZDDG010000002">
    <property type="protein sequence ID" value="MEE1975650.1"/>
    <property type="molecule type" value="Genomic_DNA"/>
</dbReference>
<dbReference type="PANTHER" id="PTHR43280">
    <property type="entry name" value="ARAC-FAMILY TRANSCRIPTIONAL REGULATOR"/>
    <property type="match status" value="1"/>
</dbReference>
<comment type="caution">
    <text evidence="6">The sequence shown here is derived from an EMBL/GenBank/DDBJ whole genome shotgun (WGS) entry which is preliminary data.</text>
</comment>
<keyword evidence="7" id="KW-1185">Reference proteome</keyword>
<feature type="transmembrane region" description="Helical" evidence="4">
    <location>
        <begin position="112"/>
        <end position="130"/>
    </location>
</feature>
<reference evidence="6 7" key="1">
    <citation type="submission" date="2024-01" db="EMBL/GenBank/DDBJ databases">
        <title>Maribacter spp. originated from different algae showed divergent polysaccharides utilization ability.</title>
        <authorList>
            <person name="Wang H."/>
            <person name="Wu Y."/>
        </authorList>
    </citation>
    <scope>NUCLEOTIDE SEQUENCE [LARGE SCALE GENOMIC DNA]</scope>
    <source>
        <strain evidence="6 7">PR1</strain>
    </source>
</reference>
<feature type="transmembrane region" description="Helical" evidence="4">
    <location>
        <begin position="83"/>
        <end position="100"/>
    </location>
</feature>
<feature type="transmembrane region" description="Helical" evidence="4">
    <location>
        <begin position="20"/>
        <end position="38"/>
    </location>
</feature>
<dbReference type="Pfam" id="PF12833">
    <property type="entry name" value="HTH_18"/>
    <property type="match status" value="1"/>
</dbReference>
<dbReference type="PROSITE" id="PS00041">
    <property type="entry name" value="HTH_ARAC_FAMILY_1"/>
    <property type="match status" value="1"/>
</dbReference>
<keyword evidence="4" id="KW-0812">Transmembrane</keyword>
<keyword evidence="3" id="KW-0804">Transcription</keyword>
<evidence type="ECO:0000256" key="1">
    <source>
        <dbReference type="ARBA" id="ARBA00023015"/>
    </source>
</evidence>
<dbReference type="Gene3D" id="1.10.10.60">
    <property type="entry name" value="Homeodomain-like"/>
    <property type="match status" value="2"/>
</dbReference>
<evidence type="ECO:0000256" key="4">
    <source>
        <dbReference type="SAM" id="Phobius"/>
    </source>
</evidence>
<dbReference type="SMART" id="SM00342">
    <property type="entry name" value="HTH_ARAC"/>
    <property type="match status" value="1"/>
</dbReference>
<keyword evidence="2" id="KW-0238">DNA-binding</keyword>
<keyword evidence="4" id="KW-0472">Membrane</keyword>
<sequence>MDQIEQLIENLPIRHNLVSSFMFLGVVQSFFLASVLFLRSGTNTGIKWLAGCMLASAIIFLDTYLCYTGLIKHVMFLNDSTEVLVLLIGPTSYFSIYVFLKRQNISLKESWWHFVIPITYFLSQIPFYFAPLPVKYNAYLGAYYSTLDAAVVPDSFSYGYHYIKDLFDWLVLFSFLLYVILSLLLVWKEKVRLTDLGITAKSRKYIFTRNTGLVLLLLLIFIFSIYYSYDDDGGDHYLGIFHTLITLLTTYVLLSESRFFEKSWIADKYETLSNPKQEINIEAVESYVIDNEYFLNPKASLKDLATVLQIHPNHLSKVINQSRQSNFNDFLNQKRIEQSKKKLIDPNFSNLTIEAIGVSVGFKSKSAFYNAFKKHTGTSPSSFMKSFSPKL</sequence>
<keyword evidence="1" id="KW-0805">Transcription regulation</keyword>
<dbReference type="PROSITE" id="PS01124">
    <property type="entry name" value="HTH_ARAC_FAMILY_2"/>
    <property type="match status" value="1"/>
</dbReference>
<dbReference type="SUPFAM" id="SSF46689">
    <property type="entry name" value="Homeodomain-like"/>
    <property type="match status" value="1"/>
</dbReference>
<evidence type="ECO:0000313" key="6">
    <source>
        <dbReference type="EMBL" id="MEE1975650.1"/>
    </source>
</evidence>
<feature type="transmembrane region" description="Helical" evidence="4">
    <location>
        <begin position="166"/>
        <end position="187"/>
    </location>
</feature>
<evidence type="ECO:0000256" key="2">
    <source>
        <dbReference type="ARBA" id="ARBA00023125"/>
    </source>
</evidence>
<evidence type="ECO:0000259" key="5">
    <source>
        <dbReference type="PROSITE" id="PS01124"/>
    </source>
</evidence>
<proteinExistence type="predicted"/>
<organism evidence="6 7">
    <name type="scientific">Maribacter cobaltidurans</name>
    <dbReference type="NCBI Taxonomy" id="1178778"/>
    <lineage>
        <taxon>Bacteria</taxon>
        <taxon>Pseudomonadati</taxon>
        <taxon>Bacteroidota</taxon>
        <taxon>Flavobacteriia</taxon>
        <taxon>Flavobacteriales</taxon>
        <taxon>Flavobacteriaceae</taxon>
        <taxon>Maribacter</taxon>
    </lineage>
</organism>